<evidence type="ECO:0000313" key="1">
    <source>
        <dbReference type="EMBL" id="VXD10581.1"/>
    </source>
</evidence>
<gene>
    <name evidence="1" type="ORF">PL8927_110052</name>
</gene>
<dbReference type="AlphaFoldDB" id="A0A7Z9BEH7"/>
<comment type="caution">
    <text evidence="1">The sequence shown here is derived from an EMBL/GenBank/DDBJ whole genome shotgun (WGS) entry which is preliminary data.</text>
</comment>
<reference evidence="1" key="1">
    <citation type="submission" date="2019-10" db="EMBL/GenBank/DDBJ databases">
        <authorList>
            <consortium name="Genoscope - CEA"/>
            <person name="William W."/>
        </authorList>
    </citation>
    <scope>NUCLEOTIDE SEQUENCE [LARGE SCALE GENOMIC DNA]</scope>
    <source>
        <strain evidence="1">BBR_PRJEB10992</strain>
    </source>
</reference>
<organism evidence="1 2">
    <name type="scientific">Planktothrix serta PCC 8927</name>
    <dbReference type="NCBI Taxonomy" id="671068"/>
    <lineage>
        <taxon>Bacteria</taxon>
        <taxon>Bacillati</taxon>
        <taxon>Cyanobacteriota</taxon>
        <taxon>Cyanophyceae</taxon>
        <taxon>Oscillatoriophycideae</taxon>
        <taxon>Oscillatoriales</taxon>
        <taxon>Microcoleaceae</taxon>
        <taxon>Planktothrix</taxon>
    </lineage>
</organism>
<evidence type="ECO:0000313" key="2">
    <source>
        <dbReference type="Proteomes" id="UP000184550"/>
    </source>
</evidence>
<sequence>MPVLNLLILVVIIIRFWAVLSNGQLYETEQDGGFSFLAANAATEVLLTPILKSHESTFTCSSFIRIKQN</sequence>
<dbReference type="Proteomes" id="UP000184550">
    <property type="component" value="Unassembled WGS sequence"/>
</dbReference>
<dbReference type="EMBL" id="CZCU02000013">
    <property type="protein sequence ID" value="VXD10581.1"/>
    <property type="molecule type" value="Genomic_DNA"/>
</dbReference>
<keyword evidence="2" id="KW-1185">Reference proteome</keyword>
<protein>
    <submittedName>
        <fullName evidence="1">Uncharacterized protein</fullName>
    </submittedName>
</protein>
<proteinExistence type="predicted"/>
<name>A0A7Z9BEH7_9CYAN</name>
<accession>A0A7Z9BEH7</accession>